<proteinExistence type="predicted"/>
<accession>A0AAD9V141</accession>
<protein>
    <submittedName>
        <fullName evidence="1">Uncharacterized protein</fullName>
    </submittedName>
</protein>
<organism evidence="1 2">
    <name type="scientific">Acropora cervicornis</name>
    <name type="common">Staghorn coral</name>
    <dbReference type="NCBI Taxonomy" id="6130"/>
    <lineage>
        <taxon>Eukaryota</taxon>
        <taxon>Metazoa</taxon>
        <taxon>Cnidaria</taxon>
        <taxon>Anthozoa</taxon>
        <taxon>Hexacorallia</taxon>
        <taxon>Scleractinia</taxon>
        <taxon>Astrocoeniina</taxon>
        <taxon>Acroporidae</taxon>
        <taxon>Acropora</taxon>
    </lineage>
</organism>
<keyword evidence="2" id="KW-1185">Reference proteome</keyword>
<feature type="non-terminal residue" evidence="1">
    <location>
        <position position="1"/>
    </location>
</feature>
<reference evidence="1" key="1">
    <citation type="journal article" date="2023" name="G3 (Bethesda)">
        <title>Whole genome assembly and annotation of the endangered Caribbean coral Acropora cervicornis.</title>
        <authorList>
            <person name="Selwyn J.D."/>
            <person name="Vollmer S.V."/>
        </authorList>
    </citation>
    <scope>NUCLEOTIDE SEQUENCE</scope>
    <source>
        <strain evidence="1">K2</strain>
    </source>
</reference>
<dbReference type="EMBL" id="JARQWQ010000050">
    <property type="protein sequence ID" value="KAK2557341.1"/>
    <property type="molecule type" value="Genomic_DNA"/>
</dbReference>
<gene>
    <name evidence="1" type="ORF">P5673_020446</name>
</gene>
<reference evidence="1" key="2">
    <citation type="journal article" date="2023" name="Science">
        <title>Genomic signatures of disease resistance in endangered staghorn corals.</title>
        <authorList>
            <person name="Vollmer S.V."/>
            <person name="Selwyn J.D."/>
            <person name="Despard B.A."/>
            <person name="Roesel C.L."/>
        </authorList>
    </citation>
    <scope>NUCLEOTIDE SEQUENCE</scope>
    <source>
        <strain evidence="1">K2</strain>
    </source>
</reference>
<dbReference type="AlphaFoldDB" id="A0AAD9V141"/>
<comment type="caution">
    <text evidence="1">The sequence shown here is derived from an EMBL/GenBank/DDBJ whole genome shotgun (WGS) entry which is preliminary data.</text>
</comment>
<name>A0AAD9V141_ACRCE</name>
<dbReference type="Proteomes" id="UP001249851">
    <property type="component" value="Unassembled WGS sequence"/>
</dbReference>
<sequence>LLSTWGSPSDPLLRACRSDLEFGLILSSNYLTLHPAERRDFLLFHVDSGLFLGWLMTLNQTDLPPYKFHGSYLSGSEVRTADADRVKNFRRVATASVQEAKPPRYNITEEQRGTLKNLKQDKSMVVDMADSGISIVLLDTDPYHAMKTPLIEIARSQFIKGDQTHHMSY</sequence>
<evidence type="ECO:0000313" key="2">
    <source>
        <dbReference type="Proteomes" id="UP001249851"/>
    </source>
</evidence>
<evidence type="ECO:0000313" key="1">
    <source>
        <dbReference type="EMBL" id="KAK2557341.1"/>
    </source>
</evidence>